<sequence length="523" mass="58422">MQSLISKGSREFDSSFEILSTPRFVDRSLLIGLDDISIRNSEHFKLFGEDNIIPTRRRNDSVPTSSPKKRLPIILSTPKIISPTPVSLCQNIENQKSNESYKITLSPKYNSPKLALDHKCVDKELEFISEVQQQAPESYLKNSQNSPDIIRGAENNTSSYAATKNTSPASEKFYSLSSTSSLNSTSSNNSHSSKKNRYYNPAKLPTKSSNDTNSRYKNKCKSIGININTIKKNISSNNIINDKITKVNGLNNHTDILNANPRSSFDIGNCSNYESKKISDIKSESSQSITISTPLQLIDKSNTNIRDISLSSLNYQLLIMRIQRLKSACKVRKDRLDELRMQVSELLLKVCIDSVNDIPKDRSEMETDSSASHKVPASIELNTTNNNHNINKTASSSSNVSPRMSCSLPISKTSTHQIYKDSNLNKRHSTSNSAISVKKSNISDIFANNISSSKHPSSSSASTASAIEPAKYSRLDLIRYKRFRLESINDEIQIISNRYLKNLSELFTAEAELSLIKKKILCI</sequence>
<proteinExistence type="predicted"/>
<evidence type="ECO:0000256" key="1">
    <source>
        <dbReference type="SAM" id="MobiDB-lite"/>
    </source>
</evidence>
<accession>A0A1R1Y4S0</accession>
<dbReference type="AlphaFoldDB" id="A0A1R1Y4S0"/>
<feature type="compositionally biased region" description="Low complexity" evidence="1">
    <location>
        <begin position="382"/>
        <end position="393"/>
    </location>
</feature>
<organism evidence="2 3">
    <name type="scientific">Smittium culicis</name>
    <dbReference type="NCBI Taxonomy" id="133412"/>
    <lineage>
        <taxon>Eukaryota</taxon>
        <taxon>Fungi</taxon>
        <taxon>Fungi incertae sedis</taxon>
        <taxon>Zoopagomycota</taxon>
        <taxon>Kickxellomycotina</taxon>
        <taxon>Harpellomycetes</taxon>
        <taxon>Harpellales</taxon>
        <taxon>Legeriomycetaceae</taxon>
        <taxon>Smittium</taxon>
    </lineage>
</organism>
<protein>
    <submittedName>
        <fullName evidence="2">Uncharacterized protein</fullName>
    </submittedName>
</protein>
<keyword evidence="3" id="KW-1185">Reference proteome</keyword>
<dbReference type="OrthoDB" id="5673903at2759"/>
<feature type="compositionally biased region" description="Polar residues" evidence="1">
    <location>
        <begin position="154"/>
        <end position="165"/>
    </location>
</feature>
<evidence type="ECO:0000313" key="2">
    <source>
        <dbReference type="EMBL" id="OMJ21830.1"/>
    </source>
</evidence>
<feature type="compositionally biased region" description="Polar residues" evidence="1">
    <location>
        <begin position="138"/>
        <end position="147"/>
    </location>
</feature>
<feature type="region of interest" description="Disordered" evidence="1">
    <location>
        <begin position="362"/>
        <end position="406"/>
    </location>
</feature>
<reference evidence="3" key="1">
    <citation type="submission" date="2017-01" db="EMBL/GenBank/DDBJ databases">
        <authorList>
            <person name="Wang Y."/>
            <person name="White M."/>
            <person name="Kvist S."/>
            <person name="Moncalvo J.-M."/>
        </authorList>
    </citation>
    <scope>NUCLEOTIDE SEQUENCE [LARGE SCALE GENOMIC DNA]</scope>
    <source>
        <strain evidence="3">ID-206-W2</strain>
    </source>
</reference>
<comment type="caution">
    <text evidence="2">The sequence shown here is derived from an EMBL/GenBank/DDBJ whole genome shotgun (WGS) entry which is preliminary data.</text>
</comment>
<name>A0A1R1Y4S0_9FUNG</name>
<feature type="region of interest" description="Disordered" evidence="1">
    <location>
        <begin position="138"/>
        <end position="165"/>
    </location>
</feature>
<dbReference type="EMBL" id="LSSM01002406">
    <property type="protein sequence ID" value="OMJ21830.1"/>
    <property type="molecule type" value="Genomic_DNA"/>
</dbReference>
<evidence type="ECO:0000313" key="3">
    <source>
        <dbReference type="Proteomes" id="UP000187429"/>
    </source>
</evidence>
<feature type="compositionally biased region" description="Low complexity" evidence="1">
    <location>
        <begin position="178"/>
        <end position="191"/>
    </location>
</feature>
<feature type="region of interest" description="Disordered" evidence="1">
    <location>
        <begin position="178"/>
        <end position="215"/>
    </location>
</feature>
<gene>
    <name evidence="2" type="ORF">AYI69_g5654</name>
</gene>
<feature type="compositionally biased region" description="Polar residues" evidence="1">
    <location>
        <begin position="394"/>
        <end position="406"/>
    </location>
</feature>
<dbReference type="Proteomes" id="UP000187429">
    <property type="component" value="Unassembled WGS sequence"/>
</dbReference>
<feature type="compositionally biased region" description="Polar residues" evidence="1">
    <location>
        <begin position="206"/>
        <end position="215"/>
    </location>
</feature>